<accession>A0A198AD57</accession>
<dbReference type="STRING" id="1850517.A8708_27090"/>
<dbReference type="PANTHER" id="PTHR43308:SF5">
    <property type="entry name" value="S-LAYER PROTEIN _ PEPTIDOGLYCAN ENDO-BETA-N-ACETYLGLUCOSAMINIDASE"/>
    <property type="match status" value="1"/>
</dbReference>
<dbReference type="SUPFAM" id="SSF89372">
    <property type="entry name" value="Fucose-specific lectin"/>
    <property type="match status" value="1"/>
</dbReference>
<feature type="transmembrane region" description="Helical" evidence="1">
    <location>
        <begin position="12"/>
        <end position="31"/>
    </location>
</feature>
<name>A0A198AD57_9BACL</name>
<dbReference type="Pfam" id="PF00395">
    <property type="entry name" value="SLH"/>
    <property type="match status" value="3"/>
</dbReference>
<evidence type="ECO:0000259" key="2">
    <source>
        <dbReference type="PROSITE" id="PS51272"/>
    </source>
</evidence>
<dbReference type="PANTHER" id="PTHR43308">
    <property type="entry name" value="OUTER MEMBRANE PROTEIN ALPHA-RELATED"/>
    <property type="match status" value="1"/>
</dbReference>
<dbReference type="InterPro" id="IPR001119">
    <property type="entry name" value="SLH_dom"/>
</dbReference>
<feature type="domain" description="SLH" evidence="2">
    <location>
        <begin position="1251"/>
        <end position="1306"/>
    </location>
</feature>
<organism evidence="3 4">
    <name type="scientific">Paenibacillus oryzisoli</name>
    <dbReference type="NCBI Taxonomy" id="1850517"/>
    <lineage>
        <taxon>Bacteria</taxon>
        <taxon>Bacillati</taxon>
        <taxon>Bacillota</taxon>
        <taxon>Bacilli</taxon>
        <taxon>Bacillales</taxon>
        <taxon>Paenibacillaceae</taxon>
        <taxon>Paenibacillus</taxon>
    </lineage>
</organism>
<keyword evidence="1" id="KW-0812">Transmembrane</keyword>
<gene>
    <name evidence="3" type="ORF">A8708_27090</name>
</gene>
<sequence length="1306" mass="140080">MILIARLKKDFLLKFLIIIAGCALFSFLWLINPNMKQASAASWTYCAGDGENCSFTGTKMVQYGWATFDSQVWVIKKLTPQTYQLNGASVEGVRCSASEFAPVSGSMFGNFCMVSEPEPLLDVSWSASVGEGNMSVTLTFSSTETSAGTLDELKNHISIKRTDEADFIALAPEDSISNATSNFGGGTIVITFQKPLMGLDNQIRIAAGALKDILGTTFDSEIEINQLDENDLGNWQYVGNRGISQEASFNMSLKFVQDMPYLAYIEDTGNKLFVKKWDGRSWIPAGDESISGGTDGRVGTAFYASTAVSGDMLYAAYSDITNGFKAYVKKYDGNHWQLVGAGAVSTDRAFEMSITVSNGIPYLAYKDGANGDKLTVMKFNEGNNSWEMMGIAGFSQDPVSQISLSVNNDIPYVAYRNEKSDRVNIGGTWQGMTSYSGEFKKFDTASGNWVNLGPFATGGNSTTYLTFDGGIPYVAYVDWLTGYGVTLKKFEGSSWTRVDNGTFKVRDSSNISYTSFYFYEGLLYVAGLLSDGNTGVKKWNGSSWISVGTSGSTEGSVMANSLYVNNGIPYLANSSFILGGDLTINRKPGVQKFLLTAPVLTADSTSNNTESPIELTFSDLSAWRNEITEVKDGTVTISSAVYTVSSGKLTFNPGVLSLGNHTITVSTKHYGDATASQLVQLKPVTLAPDTTENDVVHDIAITFADNPAWRGAITTVKDGVITIPSDNYVVDSGKITFSAGVLAHGDHMITISATDYFDTSLNQPVSWMHSPHLIADNTDNYAASAIDITFADDANWRDEITAVKDGTKTVPVAKYAINAGKISFKAAALSLGTHIITVIAPNYDDAIVTQDIRAGTGEVISTDASLSNMVVDQSALTFNPSEFSYQMDVANSVTGFNLTLIKANPKQTLSVTGVTYTTSSVTGNVYVYTISNLNVGQNPIFIDVYAQDGSSHSYVLTVKRAEPSAPSVPSAPGGSGPISPPTSSITTVITSTDGNLTLPVGKTGEVSLNKEVTISIPADASSQELKVTIDKVLDTQELIKDKDSLASPIFEILKNFTENFSKPITLMFAFDPASIASDQRAAVFYFDETNKIWVEVPGGKVSGDQITVDVNHFTKYAVFAVDPEVVNLNFSDIVGHWAESGILQAVKGGLVTGYPDGTFKPNHTVTRAEFAVMLMNTLKLQGVGGKLNFTDRGEIGAWAQQAIALAVREGILHGYEDGSFQLNAEITRAEMAVVIAEALGKVAETDSGTGFADDNHIAVWAKGSAAFVLQSGIMLGKGDNLFAPKDHATRAEAVTVLLKVGAQKSK</sequence>
<feature type="domain" description="SLH" evidence="2">
    <location>
        <begin position="1125"/>
        <end position="1188"/>
    </location>
</feature>
<keyword evidence="4" id="KW-1185">Reference proteome</keyword>
<dbReference type="Pfam" id="PF07550">
    <property type="entry name" value="Shr-like_HID"/>
    <property type="match status" value="3"/>
</dbReference>
<evidence type="ECO:0000313" key="4">
    <source>
        <dbReference type="Proteomes" id="UP000078454"/>
    </source>
</evidence>
<dbReference type="EMBL" id="LYPB01000060">
    <property type="protein sequence ID" value="OAS19001.1"/>
    <property type="molecule type" value="Genomic_DNA"/>
</dbReference>
<dbReference type="Gene3D" id="2.60.220.30">
    <property type="match status" value="1"/>
</dbReference>
<protein>
    <recommendedName>
        <fullName evidence="2">SLH domain-containing protein</fullName>
    </recommendedName>
</protein>
<dbReference type="Pfam" id="PF12733">
    <property type="entry name" value="Cadherin-like"/>
    <property type="match status" value="1"/>
</dbReference>
<dbReference type="OrthoDB" id="900053at2"/>
<comment type="caution">
    <text evidence="3">The sequence shown here is derived from an EMBL/GenBank/DDBJ whole genome shotgun (WGS) entry which is preliminary data.</text>
</comment>
<dbReference type="InterPro" id="IPR051465">
    <property type="entry name" value="Cell_Envelope_Struct_Comp"/>
</dbReference>
<keyword evidence="1" id="KW-1133">Transmembrane helix</keyword>
<keyword evidence="1" id="KW-0472">Membrane</keyword>
<dbReference type="Proteomes" id="UP000078454">
    <property type="component" value="Unassembled WGS sequence"/>
</dbReference>
<dbReference type="InterPro" id="IPR025883">
    <property type="entry name" value="Cadherin-like_domain"/>
</dbReference>
<dbReference type="PROSITE" id="PS51272">
    <property type="entry name" value="SLH"/>
    <property type="match status" value="3"/>
</dbReference>
<evidence type="ECO:0000313" key="3">
    <source>
        <dbReference type="EMBL" id="OAS19001.1"/>
    </source>
</evidence>
<evidence type="ECO:0000256" key="1">
    <source>
        <dbReference type="SAM" id="Phobius"/>
    </source>
</evidence>
<proteinExistence type="predicted"/>
<reference evidence="3 4" key="1">
    <citation type="submission" date="2016-05" db="EMBL/GenBank/DDBJ databases">
        <title>Paenibacillus sp. 1ZS3-15 nov., isolated from the rhizosphere soil.</title>
        <authorList>
            <person name="Zhang X.X."/>
            <person name="Zhang J."/>
        </authorList>
    </citation>
    <scope>NUCLEOTIDE SEQUENCE [LARGE SCALE GENOMIC DNA]</scope>
    <source>
        <strain evidence="3 4">1ZS3-15</strain>
    </source>
</reference>
<feature type="domain" description="SLH" evidence="2">
    <location>
        <begin position="1189"/>
        <end position="1249"/>
    </location>
</feature>
<dbReference type="InterPro" id="IPR011432">
    <property type="entry name" value="Shr-like_HID"/>
</dbReference>